<dbReference type="Proteomes" id="UP000831782">
    <property type="component" value="Chromosome"/>
</dbReference>
<proteinExistence type="predicted"/>
<dbReference type="Pfam" id="PF04439">
    <property type="entry name" value="Adenyl_transf"/>
    <property type="match status" value="1"/>
</dbReference>
<dbReference type="InterPro" id="IPR007530">
    <property type="entry name" value="Aminoglycoside_adenylylTfrase"/>
</dbReference>
<gene>
    <name evidence="1" type="ORF">MUN88_01775</name>
</gene>
<organism evidence="1 2">
    <name type="scientific">Gracilibacillus caseinilyticus</name>
    <dbReference type="NCBI Taxonomy" id="2932256"/>
    <lineage>
        <taxon>Bacteria</taxon>
        <taxon>Bacillati</taxon>
        <taxon>Bacillota</taxon>
        <taxon>Bacilli</taxon>
        <taxon>Bacillales</taxon>
        <taxon>Bacillaceae</taxon>
        <taxon>Gracilibacillus</taxon>
    </lineage>
</organism>
<evidence type="ECO:0000313" key="2">
    <source>
        <dbReference type="Proteomes" id="UP000831782"/>
    </source>
</evidence>
<dbReference type="RefSeq" id="WP_244720117.1">
    <property type="nucleotide sequence ID" value="NZ_CP095072.1"/>
</dbReference>
<dbReference type="PIRSF" id="PIRSF000812">
    <property type="entry name" value="AAD"/>
    <property type="match status" value="1"/>
</dbReference>
<dbReference type="Gene3D" id="1.20.120.330">
    <property type="entry name" value="Nucleotidyltransferases domain 2"/>
    <property type="match status" value="1"/>
</dbReference>
<name>A0ABY4EWV4_9BACI</name>
<dbReference type="Gene3D" id="3.30.460.10">
    <property type="entry name" value="Beta Polymerase, domain 2"/>
    <property type="match status" value="1"/>
</dbReference>
<dbReference type="SUPFAM" id="SSF81301">
    <property type="entry name" value="Nucleotidyltransferase"/>
    <property type="match status" value="1"/>
</dbReference>
<dbReference type="SUPFAM" id="SSF81631">
    <property type="entry name" value="PAP/OAS1 substrate-binding domain"/>
    <property type="match status" value="1"/>
</dbReference>
<dbReference type="InterPro" id="IPR043519">
    <property type="entry name" value="NT_sf"/>
</dbReference>
<reference evidence="1 2" key="1">
    <citation type="submission" date="2022-04" db="EMBL/GenBank/DDBJ databases">
        <title>Gracilibacillus sp. isolated from saltern.</title>
        <authorList>
            <person name="Won M."/>
            <person name="Lee C.-M."/>
            <person name="Woen H.-Y."/>
            <person name="Kwon S.-W."/>
        </authorList>
    </citation>
    <scope>NUCLEOTIDE SEQUENCE [LARGE SCALE GENOMIC DNA]</scope>
    <source>
        <strain evidence="1 2">SSWR10-1</strain>
    </source>
</reference>
<keyword evidence="2" id="KW-1185">Reference proteome</keyword>
<sequence length="282" mass="33669">MRREKEMMELILRFAREDERVRVVGMNGSRTNANVVKDSFQDYDIVYLVEDMASLLEERDWIDYFGERMIMQTPEESTLFPATLGGWFTFLIQFTDGNRLDLMLIPIEEINKYLVNDTLTRILLDKDGLIEENPLPNESSHYVKRPTHSEFVDCCNEFWWVNPYVAKGLCRDQFLYATHHLDKVLREELLRMMAWNIGVTFDFKVNLGAAYKLLPDYLEPERFQSLQATYLLHTSSHCWESLFLMQQMFQEEARLLADRLHFPYPDHYERVISYIRELYRAE</sequence>
<evidence type="ECO:0000313" key="1">
    <source>
        <dbReference type="EMBL" id="UOQ48894.1"/>
    </source>
</evidence>
<protein>
    <submittedName>
        <fullName evidence="1">Aminoglycoside 6-adenylyltransferase</fullName>
    </submittedName>
</protein>
<dbReference type="EMBL" id="CP095072">
    <property type="protein sequence ID" value="UOQ48894.1"/>
    <property type="molecule type" value="Genomic_DNA"/>
</dbReference>
<accession>A0ABY4EWV4</accession>